<reference evidence="3" key="1">
    <citation type="journal article" date="2006" name="Proc. Natl. Acad. Sci. U.S.A.">
        <title>The complete genome of Rhodococcus sp. RHA1 provides insights into a catabolic powerhouse.</title>
        <authorList>
            <person name="McLeod M.P."/>
            <person name="Warren R.L."/>
            <person name="Hsiao W.W.L."/>
            <person name="Araki N."/>
            <person name="Myhre M."/>
            <person name="Fernandes C."/>
            <person name="Miyazawa D."/>
            <person name="Wong W."/>
            <person name="Lillquist A.L."/>
            <person name="Wang D."/>
            <person name="Dosanjh M."/>
            <person name="Hara H."/>
            <person name="Petrescu A."/>
            <person name="Morin R.D."/>
            <person name="Yang G."/>
            <person name="Stott J.M."/>
            <person name="Schein J.E."/>
            <person name="Shin H."/>
            <person name="Smailus D."/>
            <person name="Siddiqui A.S."/>
            <person name="Marra M.A."/>
            <person name="Jones S.J.M."/>
            <person name="Holt R."/>
            <person name="Brinkman F.S.L."/>
            <person name="Miyauchi K."/>
            <person name="Fukuda M."/>
            <person name="Davies J.E."/>
            <person name="Mohn W.W."/>
            <person name="Eltis L.D."/>
        </authorList>
    </citation>
    <scope>NUCLEOTIDE SEQUENCE [LARGE SCALE GENOMIC DNA]</scope>
    <source>
        <strain evidence="3">RHA1</strain>
    </source>
</reference>
<evidence type="ECO:0000313" key="2">
    <source>
        <dbReference type="EMBL" id="ABG98765.1"/>
    </source>
</evidence>
<sequence length="127" mass="13444">MIEIATASGHAPDAVWGLPAHTGLAVSIRPRETSICSATPRTRAVSATAIAQARSRGSEIGVPGSGIGEGEPLRDTDRVATAQYSLVNGRAGFRPLSKKGETPPPLARKRPAFPRPRLPRRTTTDLR</sequence>
<protein>
    <submittedName>
        <fullName evidence="2">Uncharacterized protein</fullName>
    </submittedName>
</protein>
<feature type="region of interest" description="Disordered" evidence="1">
    <location>
        <begin position="54"/>
        <end position="75"/>
    </location>
</feature>
<name>Q0S121_RHOJR</name>
<dbReference type="AlphaFoldDB" id="Q0S121"/>
<evidence type="ECO:0000313" key="3">
    <source>
        <dbReference type="Proteomes" id="UP000008710"/>
    </source>
</evidence>
<feature type="compositionally biased region" description="Basic residues" evidence="1">
    <location>
        <begin position="107"/>
        <end position="120"/>
    </location>
</feature>
<dbReference type="KEGG" id="rha:RHA1_ro06999"/>
<proteinExistence type="predicted"/>
<evidence type="ECO:0000256" key="1">
    <source>
        <dbReference type="SAM" id="MobiDB-lite"/>
    </source>
</evidence>
<accession>Q0S121</accession>
<dbReference type="HOGENOM" id="CLU_1968844_0_0_11"/>
<feature type="region of interest" description="Disordered" evidence="1">
    <location>
        <begin position="90"/>
        <end position="127"/>
    </location>
</feature>
<gene>
    <name evidence="2" type="ordered locus">RHA1_ro06999</name>
</gene>
<dbReference type="Proteomes" id="UP000008710">
    <property type="component" value="Chromosome"/>
</dbReference>
<dbReference type="EMBL" id="CP000431">
    <property type="protein sequence ID" value="ABG98765.1"/>
    <property type="molecule type" value="Genomic_DNA"/>
</dbReference>
<organism evidence="2 3">
    <name type="scientific">Rhodococcus jostii (strain RHA1)</name>
    <dbReference type="NCBI Taxonomy" id="101510"/>
    <lineage>
        <taxon>Bacteria</taxon>
        <taxon>Bacillati</taxon>
        <taxon>Actinomycetota</taxon>
        <taxon>Actinomycetes</taxon>
        <taxon>Mycobacteriales</taxon>
        <taxon>Nocardiaceae</taxon>
        <taxon>Rhodococcus</taxon>
    </lineage>
</organism>